<dbReference type="AlphaFoldDB" id="A0A0C9U779"/>
<dbReference type="Proteomes" id="UP000054279">
    <property type="component" value="Unassembled WGS sequence"/>
</dbReference>
<dbReference type="Pfam" id="PF20415">
    <property type="entry name" value="DUF6699"/>
    <property type="match status" value="1"/>
</dbReference>
<organism evidence="2 3">
    <name type="scientific">Sphaerobolus stellatus (strain SS14)</name>
    <dbReference type="NCBI Taxonomy" id="990650"/>
    <lineage>
        <taxon>Eukaryota</taxon>
        <taxon>Fungi</taxon>
        <taxon>Dikarya</taxon>
        <taxon>Basidiomycota</taxon>
        <taxon>Agaricomycotina</taxon>
        <taxon>Agaricomycetes</taxon>
        <taxon>Phallomycetidae</taxon>
        <taxon>Geastrales</taxon>
        <taxon>Sphaerobolaceae</taxon>
        <taxon>Sphaerobolus</taxon>
    </lineage>
</organism>
<proteinExistence type="predicted"/>
<dbReference type="InterPro" id="IPR046522">
    <property type="entry name" value="DUF6699"/>
</dbReference>
<evidence type="ECO:0000313" key="3">
    <source>
        <dbReference type="Proteomes" id="UP000054279"/>
    </source>
</evidence>
<evidence type="ECO:0000313" key="2">
    <source>
        <dbReference type="EMBL" id="KIJ24917.1"/>
    </source>
</evidence>
<keyword evidence="3" id="KW-1185">Reference proteome</keyword>
<dbReference type="HOGENOM" id="CLU_921876_0_0_1"/>
<gene>
    <name evidence="2" type="ORF">M422DRAFT_56209</name>
</gene>
<protein>
    <recommendedName>
        <fullName evidence="1">DUF6699 domain-containing protein</fullName>
    </recommendedName>
</protein>
<accession>A0A0C9U779</accession>
<feature type="domain" description="DUF6699" evidence="1">
    <location>
        <begin position="206"/>
        <end position="302"/>
    </location>
</feature>
<reference evidence="2 3" key="1">
    <citation type="submission" date="2014-06" db="EMBL/GenBank/DDBJ databases">
        <title>Evolutionary Origins and Diversification of the Mycorrhizal Mutualists.</title>
        <authorList>
            <consortium name="DOE Joint Genome Institute"/>
            <consortium name="Mycorrhizal Genomics Consortium"/>
            <person name="Kohler A."/>
            <person name="Kuo A."/>
            <person name="Nagy L.G."/>
            <person name="Floudas D."/>
            <person name="Copeland A."/>
            <person name="Barry K.W."/>
            <person name="Cichocki N."/>
            <person name="Veneault-Fourrey C."/>
            <person name="LaButti K."/>
            <person name="Lindquist E.A."/>
            <person name="Lipzen A."/>
            <person name="Lundell T."/>
            <person name="Morin E."/>
            <person name="Murat C."/>
            <person name="Riley R."/>
            <person name="Ohm R."/>
            <person name="Sun H."/>
            <person name="Tunlid A."/>
            <person name="Henrissat B."/>
            <person name="Grigoriev I.V."/>
            <person name="Hibbett D.S."/>
            <person name="Martin F."/>
        </authorList>
    </citation>
    <scope>NUCLEOTIDE SEQUENCE [LARGE SCALE GENOMIC DNA]</scope>
    <source>
        <strain evidence="2 3">SS14</strain>
    </source>
</reference>
<sequence>MYYSYIPGYNDGKNKSHSKHPSRETPISVYEWDRKSKNYVLVPQISSWKDYKEQKRRCSGQSVWSEYDFHEEKRKFSSTGHLKLPRNTYYIDHDQYEAAYPHPRDEDLDYPYYPAIDPYQIHAKRRTYRSRGVDPYIYSSGNLHSSLKSPRPRVPPTRYAGSSLKTPHKLTFSLNTVLAIQLLNPVSFSFRRPIPTELAYSYANIPAFNSRTAPFRECRIRVDSEEFPKEWDIIISIDSRRIPSVHDISLEIWESLQLPVFGRRRIPVAVSDARLRRIAGDRYADERPLRVDWLKGTIIFTG</sequence>
<evidence type="ECO:0000259" key="1">
    <source>
        <dbReference type="Pfam" id="PF20415"/>
    </source>
</evidence>
<name>A0A0C9U779_SPHS4</name>
<dbReference type="EMBL" id="KN837448">
    <property type="protein sequence ID" value="KIJ24917.1"/>
    <property type="molecule type" value="Genomic_DNA"/>
</dbReference>